<reference evidence="10 11" key="1">
    <citation type="submission" date="2022-09" db="EMBL/GenBank/DDBJ databases">
        <title>Enrichment on poylsaccharides allowed isolation of novel metabolic and taxonomic groups of Haloarchaea.</title>
        <authorList>
            <person name="Sorokin D.Y."/>
            <person name="Elcheninov A.G."/>
            <person name="Khizhniak T.V."/>
            <person name="Kolganova T.V."/>
            <person name="Kublanov I.V."/>
        </authorList>
    </citation>
    <scope>NUCLEOTIDE SEQUENCE [LARGE SCALE GENOMIC DNA]</scope>
    <source>
        <strain evidence="10 11">AArc-curdl1</strain>
    </source>
</reference>
<comment type="similarity">
    <text evidence="7">Belongs to the inositol monophosphatase superfamily. FBPase class 4 family.</text>
</comment>
<dbReference type="GO" id="GO:0007165">
    <property type="term" value="P:signal transduction"/>
    <property type="evidence" value="ECO:0007669"/>
    <property type="project" value="TreeGrafter"/>
</dbReference>
<dbReference type="SUPFAM" id="SSF56655">
    <property type="entry name" value="Carbohydrate phosphatase"/>
    <property type="match status" value="1"/>
</dbReference>
<dbReference type="EC" id="3.1.3.11" evidence="2"/>
<dbReference type="GO" id="GO:0046872">
    <property type="term" value="F:metal ion binding"/>
    <property type="evidence" value="ECO:0007669"/>
    <property type="project" value="UniProtKB-KW"/>
</dbReference>
<dbReference type="AlphaFoldDB" id="A0AAP3E8I6"/>
<dbReference type="PANTHER" id="PTHR20854:SF4">
    <property type="entry name" value="INOSITOL-1-MONOPHOSPHATASE-RELATED"/>
    <property type="match status" value="1"/>
</dbReference>
<dbReference type="GO" id="GO:0042132">
    <property type="term" value="F:fructose 1,6-bisphosphate 1-phosphatase activity"/>
    <property type="evidence" value="ECO:0007669"/>
    <property type="project" value="UniProtKB-EC"/>
</dbReference>
<dbReference type="PANTHER" id="PTHR20854">
    <property type="entry name" value="INOSITOL MONOPHOSPHATASE"/>
    <property type="match status" value="1"/>
</dbReference>
<gene>
    <name evidence="10" type="ORF">OB919_18475</name>
</gene>
<feature type="binding site" evidence="8">
    <location>
        <position position="96"/>
    </location>
    <ligand>
        <name>Mg(2+)</name>
        <dbReference type="ChEBI" id="CHEBI:18420"/>
        <label>1</label>
        <note>catalytic</note>
    </ligand>
</feature>
<evidence type="ECO:0000256" key="8">
    <source>
        <dbReference type="PIRSR" id="PIRSR600760-2"/>
    </source>
</evidence>
<evidence type="ECO:0000256" key="7">
    <source>
        <dbReference type="ARBA" id="ARBA00038103"/>
    </source>
</evidence>
<dbReference type="Pfam" id="PF00459">
    <property type="entry name" value="Inositol_P"/>
    <property type="match status" value="1"/>
</dbReference>
<dbReference type="GO" id="GO:0008934">
    <property type="term" value="F:inositol monophosphate 1-phosphatase activity"/>
    <property type="evidence" value="ECO:0007669"/>
    <property type="project" value="TreeGrafter"/>
</dbReference>
<dbReference type="GO" id="GO:0006020">
    <property type="term" value="P:inositol metabolic process"/>
    <property type="evidence" value="ECO:0007669"/>
    <property type="project" value="TreeGrafter"/>
</dbReference>
<evidence type="ECO:0000313" key="11">
    <source>
        <dbReference type="Proteomes" id="UP001321047"/>
    </source>
</evidence>
<dbReference type="Proteomes" id="UP001321047">
    <property type="component" value="Unassembled WGS sequence"/>
</dbReference>
<dbReference type="Gene3D" id="3.40.190.80">
    <property type="match status" value="1"/>
</dbReference>
<evidence type="ECO:0000256" key="5">
    <source>
        <dbReference type="ARBA" id="ARBA00022842"/>
    </source>
</evidence>
<comment type="caution">
    <text evidence="10">The sequence shown here is derived from an EMBL/GenBank/DDBJ whole genome shotgun (WGS) entry which is preliminary data.</text>
</comment>
<keyword evidence="6" id="KW-0119">Carbohydrate metabolism</keyword>
<comment type="cofactor">
    <cofactor evidence="8">
        <name>Mg(2+)</name>
        <dbReference type="ChEBI" id="CHEBI:18420"/>
    </cofactor>
</comment>
<evidence type="ECO:0000313" key="10">
    <source>
        <dbReference type="EMBL" id="MCU4753940.1"/>
    </source>
</evidence>
<feature type="binding site" evidence="8">
    <location>
        <position position="99"/>
    </location>
    <ligand>
        <name>Mg(2+)</name>
        <dbReference type="ChEBI" id="CHEBI:18420"/>
        <label>1</label>
        <note>catalytic</note>
    </ligand>
</feature>
<evidence type="ECO:0000256" key="4">
    <source>
        <dbReference type="ARBA" id="ARBA00022801"/>
    </source>
</evidence>
<dbReference type="RefSeq" id="WP_342810243.1">
    <property type="nucleotide sequence ID" value="NZ_JAOPJZ010000025.1"/>
</dbReference>
<dbReference type="InterPro" id="IPR000760">
    <property type="entry name" value="Inositol_monophosphatase-like"/>
</dbReference>
<evidence type="ECO:0000256" key="2">
    <source>
        <dbReference type="ARBA" id="ARBA00013093"/>
    </source>
</evidence>
<evidence type="ECO:0000256" key="1">
    <source>
        <dbReference type="ARBA" id="ARBA00001273"/>
    </source>
</evidence>
<accession>A0AAP3E8I6</accession>
<keyword evidence="4" id="KW-0378">Hydrolase</keyword>
<protein>
    <recommendedName>
        <fullName evidence="2">fructose-bisphosphatase</fullName>
        <ecNumber evidence="2">3.1.3.11</ecNumber>
    </recommendedName>
</protein>
<name>A0AAP3E8I6_9EURY</name>
<evidence type="ECO:0000256" key="6">
    <source>
        <dbReference type="ARBA" id="ARBA00023277"/>
    </source>
</evidence>
<dbReference type="EMBL" id="JAOPJZ010000025">
    <property type="protein sequence ID" value="MCU4753940.1"/>
    <property type="molecule type" value="Genomic_DNA"/>
</dbReference>
<evidence type="ECO:0000256" key="9">
    <source>
        <dbReference type="SAM" id="MobiDB-lite"/>
    </source>
</evidence>
<organism evidence="10 11">
    <name type="scientific">Natronosalvus hydrolyticus</name>
    <dbReference type="NCBI Taxonomy" id="2979988"/>
    <lineage>
        <taxon>Archaea</taxon>
        <taxon>Methanobacteriati</taxon>
        <taxon>Methanobacteriota</taxon>
        <taxon>Stenosarchaea group</taxon>
        <taxon>Halobacteria</taxon>
        <taxon>Halobacteriales</taxon>
        <taxon>Natrialbaceae</taxon>
        <taxon>Natronosalvus</taxon>
    </lineage>
</organism>
<comment type="catalytic activity">
    <reaction evidence="1">
        <text>beta-D-fructose 1,6-bisphosphate + H2O = beta-D-fructose 6-phosphate + phosphate</text>
        <dbReference type="Rhea" id="RHEA:11064"/>
        <dbReference type="ChEBI" id="CHEBI:15377"/>
        <dbReference type="ChEBI" id="CHEBI:32966"/>
        <dbReference type="ChEBI" id="CHEBI:43474"/>
        <dbReference type="ChEBI" id="CHEBI:57634"/>
        <dbReference type="EC" id="3.1.3.11"/>
    </reaction>
</comment>
<feature type="binding site" evidence="8">
    <location>
        <position position="78"/>
    </location>
    <ligand>
        <name>Mg(2+)</name>
        <dbReference type="ChEBI" id="CHEBI:18420"/>
        <label>1</label>
        <note>catalytic</note>
    </ligand>
</feature>
<sequence length="273" mass="28994">MAVHDASPEPGTPEHRSMAAARAAQAGAAVALEGFRTEIPVETKGGKTDVVTQADRDAQRAVIEVLREWYPEDPVVGEEDDERKTVPAEGPAWIIDPIDGTSNFVRGMRTFGTAVAAVMDGEPVGSAVVLPALGDTYRASPSGVTRNGDPISVSERTDPETCAVCPTIWWDFDERDQYARAARAIVERFGDLRRFGCAQAVLSNVAEGALDGVLTNVRANPWDSVAGVHLVRSAGGTVTDLEGNPWRYDSTGLVVSNGEIHEDVLAAAQAIDG</sequence>
<dbReference type="InterPro" id="IPR020583">
    <property type="entry name" value="Inositol_monoP_metal-BS"/>
</dbReference>
<feature type="binding site" evidence="8">
    <location>
        <position position="98"/>
    </location>
    <ligand>
        <name>Mg(2+)</name>
        <dbReference type="ChEBI" id="CHEBI:18420"/>
        <label>1</label>
        <note>catalytic</note>
    </ligand>
</feature>
<proteinExistence type="inferred from homology"/>
<keyword evidence="3 8" id="KW-0479">Metal-binding</keyword>
<dbReference type="PRINTS" id="PR00377">
    <property type="entry name" value="IMPHPHTASES"/>
</dbReference>
<dbReference type="Gene3D" id="3.30.540.10">
    <property type="entry name" value="Fructose-1,6-Bisphosphatase, subunit A, domain 1"/>
    <property type="match status" value="1"/>
</dbReference>
<keyword evidence="11" id="KW-1185">Reference proteome</keyword>
<evidence type="ECO:0000256" key="3">
    <source>
        <dbReference type="ARBA" id="ARBA00022723"/>
    </source>
</evidence>
<dbReference type="PROSITE" id="PS00629">
    <property type="entry name" value="IMP_1"/>
    <property type="match status" value="1"/>
</dbReference>
<feature type="region of interest" description="Disordered" evidence="9">
    <location>
        <begin position="1"/>
        <end position="22"/>
    </location>
</feature>
<dbReference type="CDD" id="cd01637">
    <property type="entry name" value="IMPase_like"/>
    <property type="match status" value="1"/>
</dbReference>
<keyword evidence="5 8" id="KW-0460">Magnesium</keyword>
<feature type="binding site" evidence="8">
    <location>
        <position position="223"/>
    </location>
    <ligand>
        <name>Mg(2+)</name>
        <dbReference type="ChEBI" id="CHEBI:18420"/>
        <label>1</label>
        <note>catalytic</note>
    </ligand>
</feature>